<keyword evidence="2" id="KW-1185">Reference proteome</keyword>
<evidence type="ECO:0000313" key="2">
    <source>
        <dbReference type="Proteomes" id="UP000623967"/>
    </source>
</evidence>
<dbReference type="Proteomes" id="UP000623967">
    <property type="component" value="Unassembled WGS sequence"/>
</dbReference>
<dbReference type="RefSeq" id="WP_235887969.1">
    <property type="nucleotide sequence ID" value="NZ_JAESWB010000134.1"/>
</dbReference>
<gene>
    <name evidence="1" type="ORF">JK635_08055</name>
</gene>
<dbReference type="EMBL" id="JAESWB010000134">
    <property type="protein sequence ID" value="MBL4952164.1"/>
    <property type="molecule type" value="Genomic_DNA"/>
</dbReference>
<accession>A0ABS1TLG0</accession>
<evidence type="ECO:0000313" key="1">
    <source>
        <dbReference type="EMBL" id="MBL4952164.1"/>
    </source>
</evidence>
<sequence length="180" mass="21281">MENKIRKRKVRSDKKREVRPHISTNHRLWVHRLSRILDKPEGDTGVMLVIEALTSSSCMEFFQSYFRRPYQLNRTTFFPANRQESLEVFLLIQGERDRFKMKFTQKQIANVEEFQYALGTPYLAHAVYALLKFALMDDDTIQTIAPHVEPGLIRRIPNLKMRADQKKRTISNQNGWSILK</sequence>
<proteinExistence type="predicted"/>
<organism evidence="1 2">
    <name type="scientific">Neobacillus paridis</name>
    <dbReference type="NCBI Taxonomy" id="2803862"/>
    <lineage>
        <taxon>Bacteria</taxon>
        <taxon>Bacillati</taxon>
        <taxon>Bacillota</taxon>
        <taxon>Bacilli</taxon>
        <taxon>Bacillales</taxon>
        <taxon>Bacillaceae</taxon>
        <taxon>Neobacillus</taxon>
    </lineage>
</organism>
<name>A0ABS1TLG0_9BACI</name>
<protein>
    <submittedName>
        <fullName evidence="1">Uncharacterized protein</fullName>
    </submittedName>
</protein>
<comment type="caution">
    <text evidence="1">The sequence shown here is derived from an EMBL/GenBank/DDBJ whole genome shotgun (WGS) entry which is preliminary data.</text>
</comment>
<reference evidence="1 2" key="1">
    <citation type="submission" date="2021-01" db="EMBL/GenBank/DDBJ databases">
        <title>Genome public.</title>
        <authorList>
            <person name="Liu C."/>
            <person name="Sun Q."/>
        </authorList>
    </citation>
    <scope>NUCLEOTIDE SEQUENCE [LARGE SCALE GENOMIC DNA]</scope>
    <source>
        <strain evidence="1 2">YIM B02564</strain>
    </source>
</reference>